<organism evidence="2 3">
    <name type="scientific">Parasponia andersonii</name>
    <name type="common">Sponia andersonii</name>
    <dbReference type="NCBI Taxonomy" id="3476"/>
    <lineage>
        <taxon>Eukaryota</taxon>
        <taxon>Viridiplantae</taxon>
        <taxon>Streptophyta</taxon>
        <taxon>Embryophyta</taxon>
        <taxon>Tracheophyta</taxon>
        <taxon>Spermatophyta</taxon>
        <taxon>Magnoliopsida</taxon>
        <taxon>eudicotyledons</taxon>
        <taxon>Gunneridae</taxon>
        <taxon>Pentapetalae</taxon>
        <taxon>rosids</taxon>
        <taxon>fabids</taxon>
        <taxon>Rosales</taxon>
        <taxon>Cannabaceae</taxon>
        <taxon>Parasponia</taxon>
    </lineage>
</organism>
<gene>
    <name evidence="2" type="ORF">PanWU01x14_021730</name>
</gene>
<accession>A0A2P5DY14</accession>
<dbReference type="OrthoDB" id="10285940at2759"/>
<evidence type="ECO:0000313" key="3">
    <source>
        <dbReference type="Proteomes" id="UP000237105"/>
    </source>
</evidence>
<reference evidence="3" key="1">
    <citation type="submission" date="2016-06" db="EMBL/GenBank/DDBJ databases">
        <title>Parallel loss of symbiosis genes in relatives of nitrogen-fixing non-legume Parasponia.</title>
        <authorList>
            <person name="Van Velzen R."/>
            <person name="Holmer R."/>
            <person name="Bu F."/>
            <person name="Rutten L."/>
            <person name="Van Zeijl A."/>
            <person name="Liu W."/>
            <person name="Santuari L."/>
            <person name="Cao Q."/>
            <person name="Sharma T."/>
            <person name="Shen D."/>
            <person name="Roswanjaya Y."/>
            <person name="Wardhani T."/>
            <person name="Kalhor M.S."/>
            <person name="Jansen J."/>
            <person name="Van den Hoogen J."/>
            <person name="Gungor B."/>
            <person name="Hartog M."/>
            <person name="Hontelez J."/>
            <person name="Verver J."/>
            <person name="Yang W.-C."/>
            <person name="Schijlen E."/>
            <person name="Repin R."/>
            <person name="Schilthuizen M."/>
            <person name="Schranz E."/>
            <person name="Heidstra R."/>
            <person name="Miyata K."/>
            <person name="Fedorova E."/>
            <person name="Kohlen W."/>
            <person name="Bisseling T."/>
            <person name="Smit S."/>
            <person name="Geurts R."/>
        </authorList>
    </citation>
    <scope>NUCLEOTIDE SEQUENCE [LARGE SCALE GENOMIC DNA]</scope>
    <source>
        <strain evidence="3">cv. WU1-14</strain>
    </source>
</reference>
<dbReference type="EMBL" id="JXTB01000010">
    <property type="protein sequence ID" value="PON78191.1"/>
    <property type="molecule type" value="Genomic_DNA"/>
</dbReference>
<protein>
    <submittedName>
        <fullName evidence="2">Uncharacterized protein</fullName>
    </submittedName>
</protein>
<feature type="transmembrane region" description="Helical" evidence="1">
    <location>
        <begin position="74"/>
        <end position="98"/>
    </location>
</feature>
<dbReference type="AlphaFoldDB" id="A0A2P5DY14"/>
<keyword evidence="1" id="KW-1133">Transmembrane helix</keyword>
<sequence>MAVTPLSSLGFISLSLKCIPPKWSDLQYKQLSYVKVTFSPVREAFSQGLKTRMNPFTSHIARSRTNLQINDQFLALYFLESTFALPPSVFLAPFFLFLPKSPKIL</sequence>
<keyword evidence="1" id="KW-0472">Membrane</keyword>
<keyword evidence="3" id="KW-1185">Reference proteome</keyword>
<dbReference type="Proteomes" id="UP000237105">
    <property type="component" value="Unassembled WGS sequence"/>
</dbReference>
<keyword evidence="1" id="KW-0812">Transmembrane</keyword>
<proteinExistence type="predicted"/>
<name>A0A2P5DY14_PARAD</name>
<comment type="caution">
    <text evidence="2">The sequence shown here is derived from an EMBL/GenBank/DDBJ whole genome shotgun (WGS) entry which is preliminary data.</text>
</comment>
<evidence type="ECO:0000256" key="1">
    <source>
        <dbReference type="SAM" id="Phobius"/>
    </source>
</evidence>
<evidence type="ECO:0000313" key="2">
    <source>
        <dbReference type="EMBL" id="PON78191.1"/>
    </source>
</evidence>